<protein>
    <submittedName>
        <fullName evidence="2">Uncharacterized protein</fullName>
    </submittedName>
</protein>
<proteinExistence type="predicted"/>
<feature type="region of interest" description="Disordered" evidence="1">
    <location>
        <begin position="223"/>
        <end position="267"/>
    </location>
</feature>
<organism evidence="2 3">
    <name type="scientific">Schizophyllum amplum</name>
    <dbReference type="NCBI Taxonomy" id="97359"/>
    <lineage>
        <taxon>Eukaryota</taxon>
        <taxon>Fungi</taxon>
        <taxon>Dikarya</taxon>
        <taxon>Basidiomycota</taxon>
        <taxon>Agaricomycotina</taxon>
        <taxon>Agaricomycetes</taxon>
        <taxon>Agaricomycetidae</taxon>
        <taxon>Agaricales</taxon>
        <taxon>Schizophyllaceae</taxon>
        <taxon>Schizophyllum</taxon>
    </lineage>
</organism>
<accession>A0A550CZS9</accession>
<reference evidence="2 3" key="1">
    <citation type="journal article" date="2019" name="New Phytol.">
        <title>Comparative genomics reveals unique wood-decay strategies and fruiting body development in the Schizophyllaceae.</title>
        <authorList>
            <person name="Almasi E."/>
            <person name="Sahu N."/>
            <person name="Krizsan K."/>
            <person name="Balint B."/>
            <person name="Kovacs G.M."/>
            <person name="Kiss B."/>
            <person name="Cseklye J."/>
            <person name="Drula E."/>
            <person name="Henrissat B."/>
            <person name="Nagy I."/>
            <person name="Chovatia M."/>
            <person name="Adam C."/>
            <person name="LaButti K."/>
            <person name="Lipzen A."/>
            <person name="Riley R."/>
            <person name="Grigoriev I.V."/>
            <person name="Nagy L.G."/>
        </authorList>
    </citation>
    <scope>NUCLEOTIDE SEQUENCE [LARGE SCALE GENOMIC DNA]</scope>
    <source>
        <strain evidence="2 3">NL-1724</strain>
    </source>
</reference>
<dbReference type="EMBL" id="VDMD01000001">
    <property type="protein sequence ID" value="TRM70294.1"/>
    <property type="molecule type" value="Genomic_DNA"/>
</dbReference>
<evidence type="ECO:0000256" key="1">
    <source>
        <dbReference type="SAM" id="MobiDB-lite"/>
    </source>
</evidence>
<sequence length="596" mass="65167">MGQPHQMFIIARVRPHGGGDARYRCVGAMYNHWCYGSLPVKGAHRMVTLLKQESNAQIVREELRSIEGKYGAEGTQEPVIPRVPCPYTLFLLNLAFNADLDESSISLSGRYFSGGSHKNILHASMGCWDEDNDEGLSIFDVTDPTRPRYCFLPGHSTPTKSPRMVPLSAASYLWAYYKAERKDPASVQRKHCKDLIALMQEVPVIDEDDIAEAWPDEAVEYEYGDDDGEEDEVVSDQEEADNDGQGVEAGSGPVEETDGGSPEIPSLASLTLEPSVKQALETGEEGIVPILLQANKLPKLLEAARELGAPFPDIALPVLARYIEVAGSVINLSELQLSGEDLVKLVPADASLDALNLTGNTALTGDGLRTLLAAKRMIRRLVLIRTGVTDADLTALLDTPALFGHIEELIHPLLYSWRQHAYYPCAFAIHYVSGMSESYGSQGMVTIPLLSLRQVAQNLRLLVDAALEDNYQQFARGDAGLEAVISAGVLPAGKAWGERAVWCTPTMANLPSTGMWMFLMDEPNTVFRRGDCRFGFVRCGGAPPREDGGRVTKFSLQGFLEQLEKDGYLPPSADTVAQLQAVFEKLEKHGATQMLG</sequence>
<comment type="caution">
    <text evidence="2">The sequence shown here is derived from an EMBL/GenBank/DDBJ whole genome shotgun (WGS) entry which is preliminary data.</text>
</comment>
<evidence type="ECO:0000313" key="3">
    <source>
        <dbReference type="Proteomes" id="UP000320762"/>
    </source>
</evidence>
<feature type="compositionally biased region" description="Acidic residues" evidence="1">
    <location>
        <begin position="223"/>
        <end position="242"/>
    </location>
</feature>
<dbReference type="STRING" id="97359.A0A550CZS9"/>
<keyword evidence="3" id="KW-1185">Reference proteome</keyword>
<evidence type="ECO:0000313" key="2">
    <source>
        <dbReference type="EMBL" id="TRM70294.1"/>
    </source>
</evidence>
<gene>
    <name evidence="2" type="ORF">BD626DRAFT_476947</name>
</gene>
<dbReference type="OrthoDB" id="3515175at2759"/>
<dbReference type="Proteomes" id="UP000320762">
    <property type="component" value="Unassembled WGS sequence"/>
</dbReference>
<name>A0A550CZS9_9AGAR</name>
<dbReference type="AlphaFoldDB" id="A0A550CZS9"/>